<feature type="non-terminal residue" evidence="1">
    <location>
        <position position="1"/>
    </location>
</feature>
<organism evidence="1">
    <name type="scientific">marine sediment metagenome</name>
    <dbReference type="NCBI Taxonomy" id="412755"/>
    <lineage>
        <taxon>unclassified sequences</taxon>
        <taxon>metagenomes</taxon>
        <taxon>ecological metagenomes</taxon>
    </lineage>
</organism>
<gene>
    <name evidence="1" type="ORF">S01H1_72909</name>
</gene>
<proteinExistence type="predicted"/>
<comment type="caution">
    <text evidence="1">The sequence shown here is derived from an EMBL/GenBank/DDBJ whole genome shotgun (WGS) entry which is preliminary data.</text>
</comment>
<protein>
    <submittedName>
        <fullName evidence="1">Uncharacterized protein</fullName>
    </submittedName>
</protein>
<dbReference type="AlphaFoldDB" id="X0XQX6"/>
<reference evidence="1" key="1">
    <citation type="journal article" date="2014" name="Front. Microbiol.">
        <title>High frequency of phylogenetically diverse reductive dehalogenase-homologous genes in deep subseafloor sedimentary metagenomes.</title>
        <authorList>
            <person name="Kawai M."/>
            <person name="Futagami T."/>
            <person name="Toyoda A."/>
            <person name="Takaki Y."/>
            <person name="Nishi S."/>
            <person name="Hori S."/>
            <person name="Arai W."/>
            <person name="Tsubouchi T."/>
            <person name="Morono Y."/>
            <person name="Uchiyama I."/>
            <person name="Ito T."/>
            <person name="Fujiyama A."/>
            <person name="Inagaki F."/>
            <person name="Takami H."/>
        </authorList>
    </citation>
    <scope>NUCLEOTIDE SEQUENCE</scope>
    <source>
        <strain evidence="1">Expedition CK06-06</strain>
    </source>
</reference>
<evidence type="ECO:0000313" key="1">
    <source>
        <dbReference type="EMBL" id="GAG39043.1"/>
    </source>
</evidence>
<dbReference type="EMBL" id="BARS01048675">
    <property type="protein sequence ID" value="GAG39043.1"/>
    <property type="molecule type" value="Genomic_DNA"/>
</dbReference>
<accession>X0XQX6</accession>
<name>X0XQX6_9ZZZZ</name>
<sequence>IADRYPFRLPEAGFPTQTWDLHLVLYRAETLARLPVRLAGVAAGDRLVLARLRVPGLSPPCPEEGRLTPEVRFGEAVALTHASVVLEQEGTRVVLCWKALQPLPADYTVFVHLLDASGALVGTGDGPPMQGAFPTSMWRPGDVVLDVHRLVSVVGEGEMGQHVTVGLYKLEGGSRLPAYIGGVPIPDAAVPIWPDRP</sequence>